<name>A0AA41XJV7_9MICO</name>
<reference evidence="4" key="1">
    <citation type="submission" date="2022-08" db="EMBL/GenBank/DDBJ databases">
        <authorList>
            <person name="Deng Y."/>
            <person name="Han X.-F."/>
            <person name="Zhang Y.-Q."/>
        </authorList>
    </citation>
    <scope>NUCLEOTIDE SEQUENCE</scope>
    <source>
        <strain evidence="4">CPCC 203407</strain>
    </source>
</reference>
<proteinExistence type="predicted"/>
<dbReference type="AlphaFoldDB" id="A0AA41XJV7"/>
<dbReference type="PROSITE" id="PS50977">
    <property type="entry name" value="HTH_TETR_2"/>
    <property type="match status" value="1"/>
</dbReference>
<keyword evidence="5" id="KW-1185">Reference proteome</keyword>
<dbReference type="RefSeq" id="WP_259531036.1">
    <property type="nucleotide sequence ID" value="NZ_JANLCK010000017.1"/>
</dbReference>
<organism evidence="4 5">
    <name type="scientific">Herbiconiux oxytropis</name>
    <dbReference type="NCBI Taxonomy" id="2970915"/>
    <lineage>
        <taxon>Bacteria</taxon>
        <taxon>Bacillati</taxon>
        <taxon>Actinomycetota</taxon>
        <taxon>Actinomycetes</taxon>
        <taxon>Micrococcales</taxon>
        <taxon>Microbacteriaceae</taxon>
        <taxon>Herbiconiux</taxon>
    </lineage>
</organism>
<dbReference type="Proteomes" id="UP001165587">
    <property type="component" value="Unassembled WGS sequence"/>
</dbReference>
<feature type="domain" description="HTH tetR-type" evidence="3">
    <location>
        <begin position="22"/>
        <end position="80"/>
    </location>
</feature>
<dbReference type="EMBL" id="JANLCK010000017">
    <property type="protein sequence ID" value="MCS5727935.1"/>
    <property type="molecule type" value="Genomic_DNA"/>
</dbReference>
<dbReference type="SUPFAM" id="SSF46689">
    <property type="entry name" value="Homeodomain-like"/>
    <property type="match status" value="1"/>
</dbReference>
<comment type="caution">
    <text evidence="4">The sequence shown here is derived from an EMBL/GenBank/DDBJ whole genome shotgun (WGS) entry which is preliminary data.</text>
</comment>
<keyword evidence="1 2" id="KW-0238">DNA-binding</keyword>
<evidence type="ECO:0000313" key="4">
    <source>
        <dbReference type="EMBL" id="MCS5727935.1"/>
    </source>
</evidence>
<dbReference type="InterPro" id="IPR001647">
    <property type="entry name" value="HTH_TetR"/>
</dbReference>
<dbReference type="InterPro" id="IPR009057">
    <property type="entry name" value="Homeodomain-like_sf"/>
</dbReference>
<evidence type="ECO:0000259" key="3">
    <source>
        <dbReference type="PROSITE" id="PS50977"/>
    </source>
</evidence>
<evidence type="ECO:0000256" key="1">
    <source>
        <dbReference type="ARBA" id="ARBA00023125"/>
    </source>
</evidence>
<sequence>MTTSGQEGRRRQLAMASDPRVARTRRDIVAACRDLLRSDRPVSVAAICTRANVGRSTFYTHFATVGDVAVAAVDQLFDSLTAKDIERREESSLSRSEIVRIGLADLLRGAVEERPFFLYALAAPAAERVRERFASDLASSLQHTIRAERPSASEAFYRTAADFTAHGAVGALLDWVADPAGRTEAQMIDFLSELLPRWLTDETVVAVETDHS</sequence>
<accession>A0AA41XJV7</accession>
<protein>
    <submittedName>
        <fullName evidence="4">TetR/AcrR family transcriptional regulator</fullName>
    </submittedName>
</protein>
<evidence type="ECO:0000256" key="2">
    <source>
        <dbReference type="PROSITE-ProRule" id="PRU00335"/>
    </source>
</evidence>
<gene>
    <name evidence="4" type="ORF">N1028_18715</name>
</gene>
<evidence type="ECO:0000313" key="5">
    <source>
        <dbReference type="Proteomes" id="UP001165587"/>
    </source>
</evidence>
<dbReference type="Gene3D" id="1.10.357.10">
    <property type="entry name" value="Tetracycline Repressor, domain 2"/>
    <property type="match status" value="1"/>
</dbReference>
<feature type="DNA-binding region" description="H-T-H motif" evidence="2">
    <location>
        <begin position="43"/>
        <end position="62"/>
    </location>
</feature>
<dbReference type="GO" id="GO:0003677">
    <property type="term" value="F:DNA binding"/>
    <property type="evidence" value="ECO:0007669"/>
    <property type="project" value="UniProtKB-UniRule"/>
</dbReference>